<accession>A0ABY7YYU0</accession>
<name>A0ABY7YYU0_9HYPH</name>
<proteinExistence type="predicted"/>
<keyword evidence="1" id="KW-0812">Transmembrane</keyword>
<evidence type="ECO:0000256" key="1">
    <source>
        <dbReference type="SAM" id="Phobius"/>
    </source>
</evidence>
<dbReference type="InterPro" id="IPR018723">
    <property type="entry name" value="DUF2254_membrane"/>
</dbReference>
<feature type="transmembrane region" description="Helical" evidence="1">
    <location>
        <begin position="16"/>
        <end position="35"/>
    </location>
</feature>
<dbReference type="EMBL" id="CP118247">
    <property type="protein sequence ID" value="WDR06409.1"/>
    <property type="molecule type" value="Genomic_DNA"/>
</dbReference>
<keyword evidence="3" id="KW-1185">Reference proteome</keyword>
<evidence type="ECO:0000313" key="2">
    <source>
        <dbReference type="EMBL" id="WDR06409.1"/>
    </source>
</evidence>
<feature type="transmembrane region" description="Helical" evidence="1">
    <location>
        <begin position="134"/>
        <end position="155"/>
    </location>
</feature>
<dbReference type="RefSeq" id="WP_282211923.1">
    <property type="nucleotide sequence ID" value="NZ_CP118247.1"/>
</dbReference>
<sequence>MSQISFQFRQMAQRMWFLPAAFSLGAIVTILIAYYGARYAPAADKLPFTVPSNGVVSILTILASSLLTVSVFALSTMVSALASASQSTTPRAVPLIVGDRSAQTSISIFIGAFLFSVVGIIGLSSGIYSEAGRLLLFAVTIVVVVLVIAALIRWIGQISAIGRVTETIDRVEAATTRAFDALSNRQLFGCSVLRGEPSGVPLVADKIGYVQHIDVSKLQRVADEHELQIAIVSRPGAYAAPNWPLMVVMGEVDDETRERLANAFVIGDSRTFESDPRYGLITLSEIAGKALSPGINDPGTAIDVIGTLVRILAAHREDDGPRAVKYVRLSVAALEPAELLEDAFRSIARDGAASIEVVLRLLAGLETIAAGEPEYAEVALVTARDAAERARVALTAKSDLAALERAAAFAR</sequence>
<keyword evidence="1" id="KW-0472">Membrane</keyword>
<feature type="transmembrane region" description="Helical" evidence="1">
    <location>
        <begin position="55"/>
        <end position="84"/>
    </location>
</feature>
<dbReference type="Proteomes" id="UP001222118">
    <property type="component" value="Chromosome"/>
</dbReference>
<gene>
    <name evidence="2" type="ORF">PSQ90_02770</name>
</gene>
<dbReference type="Pfam" id="PF10011">
    <property type="entry name" value="DUF2254"/>
    <property type="match status" value="1"/>
</dbReference>
<keyword evidence="1" id="KW-1133">Transmembrane helix</keyword>
<reference evidence="2 3" key="1">
    <citation type="submission" date="2023-02" db="EMBL/GenBank/DDBJ databases">
        <title>Devosia chondri sp. nov., isolated from the phycosphere of marine algae.</title>
        <authorList>
            <person name="Kim J.M."/>
            <person name="Lee J.K."/>
            <person name="Choi B.J."/>
            <person name="Bayburt H."/>
            <person name="Jeon C.O."/>
        </authorList>
    </citation>
    <scope>NUCLEOTIDE SEQUENCE [LARGE SCALE GENOMIC DNA]</scope>
    <source>
        <strain evidence="2 3">G2-5</strain>
    </source>
</reference>
<evidence type="ECO:0000313" key="3">
    <source>
        <dbReference type="Proteomes" id="UP001222118"/>
    </source>
</evidence>
<feature type="transmembrane region" description="Helical" evidence="1">
    <location>
        <begin position="105"/>
        <end position="128"/>
    </location>
</feature>
<organism evidence="2 3">
    <name type="scientific">Devosia rhodophyticola</name>
    <dbReference type="NCBI Taxonomy" id="3026423"/>
    <lineage>
        <taxon>Bacteria</taxon>
        <taxon>Pseudomonadati</taxon>
        <taxon>Pseudomonadota</taxon>
        <taxon>Alphaproteobacteria</taxon>
        <taxon>Hyphomicrobiales</taxon>
        <taxon>Devosiaceae</taxon>
        <taxon>Devosia</taxon>
    </lineage>
</organism>
<protein>
    <submittedName>
        <fullName evidence="2">DUF2254 domain-containing protein</fullName>
    </submittedName>
</protein>